<sequence>MARLAVFVLAGLCVVTLLLNQVTARAVDKAELLQKRTTGSILGQVDELRQAIEEADLLPAGEDEANEEEVDLPFNNDPIGEVARRNLCASLRARHTIPQCRKFGRR</sequence>
<dbReference type="AlphaFoldDB" id="C3Z8S4"/>
<evidence type="ECO:0000256" key="1">
    <source>
        <dbReference type="SAM" id="SignalP"/>
    </source>
</evidence>
<dbReference type="SMR" id="C3Z8S4"/>
<evidence type="ECO:0008006" key="4">
    <source>
        <dbReference type="Google" id="ProtNLM"/>
    </source>
</evidence>
<feature type="signal peptide" evidence="1">
    <location>
        <begin position="1"/>
        <end position="24"/>
    </location>
</feature>
<feature type="disulfide bond" evidence="3">
    <location>
        <begin position="88"/>
        <end position="100"/>
    </location>
</feature>
<dbReference type="PDBsum" id="5Z1Y"/>
<protein>
    <recommendedName>
        <fullName evidence="4">Somatostatin/Cortistatin C-terminal domain-containing protein</fullName>
    </recommendedName>
</protein>
<evidence type="ECO:0007829" key="3">
    <source>
        <dbReference type="PDB" id="5Z1Y"/>
    </source>
</evidence>
<keyword evidence="3" id="KW-0002">3D-structure</keyword>
<gene>
    <name evidence="2" type="ORF">BRAFLDRAFT_84436</name>
</gene>
<dbReference type="InParanoid" id="C3Z8S4"/>
<reference evidence="3" key="2">
    <citation type="submission" date="2017-12" db="PDB data bank">
        <title>mBjAMP1 structure.</title>
        <authorList>
            <person name="Nam J.Y."/>
            <person name="Lee C.W."/>
        </authorList>
    </citation>
    <scope>STRUCTURE BY NMR OF 86-106</scope>
    <scope>DISULFIDE BONDS</scope>
</reference>
<dbReference type="PDB" id="5Z1Y">
    <property type="method" value="NMR"/>
    <property type="chains" value="A=86-106"/>
</dbReference>
<reference evidence="2" key="1">
    <citation type="journal article" date="2008" name="Nature">
        <title>The amphioxus genome and the evolution of the chordate karyotype.</title>
        <authorList>
            <consortium name="US DOE Joint Genome Institute (JGI-PGF)"/>
            <person name="Putnam N.H."/>
            <person name="Butts T."/>
            <person name="Ferrier D.E.K."/>
            <person name="Furlong R.F."/>
            <person name="Hellsten U."/>
            <person name="Kawashima T."/>
            <person name="Robinson-Rechavi M."/>
            <person name="Shoguchi E."/>
            <person name="Terry A."/>
            <person name="Yu J.-K."/>
            <person name="Benito-Gutierrez E.L."/>
            <person name="Dubchak I."/>
            <person name="Garcia-Fernandez J."/>
            <person name="Gibson-Brown J.J."/>
            <person name="Grigoriev I.V."/>
            <person name="Horton A.C."/>
            <person name="de Jong P.J."/>
            <person name="Jurka J."/>
            <person name="Kapitonov V.V."/>
            <person name="Kohara Y."/>
            <person name="Kuroki Y."/>
            <person name="Lindquist E."/>
            <person name="Lucas S."/>
            <person name="Osoegawa K."/>
            <person name="Pennacchio L.A."/>
            <person name="Salamov A.A."/>
            <person name="Satou Y."/>
            <person name="Sauka-Spengler T."/>
            <person name="Schmutz J."/>
            <person name="Shin-I T."/>
            <person name="Toyoda A."/>
            <person name="Bronner-Fraser M."/>
            <person name="Fujiyama A."/>
            <person name="Holland L.Z."/>
            <person name="Holland P.W.H."/>
            <person name="Satoh N."/>
            <person name="Rokhsar D.S."/>
        </authorList>
    </citation>
    <scope>NUCLEOTIDE SEQUENCE [LARGE SCALE GENOMIC DNA]</scope>
    <source>
        <strain evidence="2">S238N-H82</strain>
        <tissue evidence="2">Testes</tissue>
    </source>
</reference>
<organism>
    <name type="scientific">Branchiostoma floridae</name>
    <name type="common">Florida lancelet</name>
    <name type="synonym">Amphioxus</name>
    <dbReference type="NCBI Taxonomy" id="7739"/>
    <lineage>
        <taxon>Eukaryota</taxon>
        <taxon>Metazoa</taxon>
        <taxon>Chordata</taxon>
        <taxon>Cephalochordata</taxon>
        <taxon>Leptocardii</taxon>
        <taxon>Amphioxiformes</taxon>
        <taxon>Branchiostomatidae</taxon>
        <taxon>Branchiostoma</taxon>
    </lineage>
</organism>
<accession>C3Z8S4</accession>
<evidence type="ECO:0000313" key="2">
    <source>
        <dbReference type="EMBL" id="EEN51061.1"/>
    </source>
</evidence>
<name>C3Z8S4_BRAFL</name>
<dbReference type="EMBL" id="GG666595">
    <property type="protein sequence ID" value="EEN51061.1"/>
    <property type="molecule type" value="Genomic_DNA"/>
</dbReference>
<keyword evidence="1" id="KW-0732">Signal</keyword>
<proteinExistence type="evidence at protein level"/>
<feature type="chain" id="PRO_5002936467" description="Somatostatin/Cortistatin C-terminal domain-containing protein" evidence="1">
    <location>
        <begin position="25"/>
        <end position="106"/>
    </location>
</feature>
<dbReference type="BMRB" id="C3Z8S4"/>